<evidence type="ECO:0000256" key="7">
    <source>
        <dbReference type="ARBA" id="ARBA00022679"/>
    </source>
</evidence>
<dbReference type="InterPro" id="IPR011009">
    <property type="entry name" value="Kinase-like_dom_sf"/>
</dbReference>
<dbReference type="GO" id="GO:0016301">
    <property type="term" value="F:kinase activity"/>
    <property type="evidence" value="ECO:0007669"/>
    <property type="project" value="UniProtKB-KW"/>
</dbReference>
<evidence type="ECO:0000256" key="1">
    <source>
        <dbReference type="ARBA" id="ARBA00004964"/>
    </source>
</evidence>
<evidence type="ECO:0000256" key="2">
    <source>
        <dbReference type="ARBA" id="ARBA00006219"/>
    </source>
</evidence>
<evidence type="ECO:0000256" key="14">
    <source>
        <dbReference type="ARBA" id="ARBA00049067"/>
    </source>
</evidence>
<keyword evidence="8" id="KW-0547">Nucleotide-binding</keyword>
<evidence type="ECO:0000256" key="6">
    <source>
        <dbReference type="ARBA" id="ARBA00022600"/>
    </source>
</evidence>
<evidence type="ECO:0000256" key="5">
    <source>
        <dbReference type="ARBA" id="ARBA00013882"/>
    </source>
</evidence>
<keyword evidence="6" id="KW-0321">Glycogen metabolism</keyword>
<dbReference type="Proteomes" id="UP000823823">
    <property type="component" value="Unassembled WGS sequence"/>
</dbReference>
<evidence type="ECO:0000256" key="11">
    <source>
        <dbReference type="ARBA" id="ARBA00023056"/>
    </source>
</evidence>
<evidence type="ECO:0000256" key="3">
    <source>
        <dbReference type="ARBA" id="ARBA00011245"/>
    </source>
</evidence>
<evidence type="ECO:0000256" key="4">
    <source>
        <dbReference type="ARBA" id="ARBA00011962"/>
    </source>
</evidence>
<keyword evidence="7" id="KW-0808">Transferase</keyword>
<comment type="caution">
    <text evidence="17">The sequence shown here is derived from an EMBL/GenBank/DDBJ whole genome shotgun (WGS) entry which is preliminary data.</text>
</comment>
<evidence type="ECO:0000313" key="17">
    <source>
        <dbReference type="EMBL" id="HJB10636.1"/>
    </source>
</evidence>
<name>A0A9D2LE23_9MICO</name>
<feature type="compositionally biased region" description="Basic and acidic residues" evidence="15">
    <location>
        <begin position="100"/>
        <end position="120"/>
    </location>
</feature>
<dbReference type="GO" id="GO:0005524">
    <property type="term" value="F:ATP binding"/>
    <property type="evidence" value="ECO:0007669"/>
    <property type="project" value="UniProtKB-KW"/>
</dbReference>
<dbReference type="AlphaFoldDB" id="A0A9D2LE23"/>
<protein>
    <recommendedName>
        <fullName evidence="5">Maltokinase</fullName>
        <ecNumber evidence="4">2.7.1.175</ecNumber>
    </recommendedName>
    <alternativeName>
        <fullName evidence="13">Maltose-1-phosphate synthase</fullName>
    </alternativeName>
</protein>
<dbReference type="EC" id="2.7.1.175" evidence="4"/>
<organism evidence="17 18">
    <name type="scientific">Candidatus Brachybacterium merdavium</name>
    <dbReference type="NCBI Taxonomy" id="2838513"/>
    <lineage>
        <taxon>Bacteria</taxon>
        <taxon>Bacillati</taxon>
        <taxon>Actinomycetota</taxon>
        <taxon>Actinomycetes</taxon>
        <taxon>Micrococcales</taxon>
        <taxon>Dermabacteraceae</taxon>
        <taxon>Brachybacterium</taxon>
    </lineage>
</organism>
<evidence type="ECO:0000256" key="8">
    <source>
        <dbReference type="ARBA" id="ARBA00022741"/>
    </source>
</evidence>
<comment type="catalytic activity">
    <reaction evidence="14">
        <text>D-maltose + ATP = alpha-maltose 1-phosphate + ADP + H(+)</text>
        <dbReference type="Rhea" id="RHEA:31915"/>
        <dbReference type="ChEBI" id="CHEBI:15378"/>
        <dbReference type="ChEBI" id="CHEBI:17306"/>
        <dbReference type="ChEBI" id="CHEBI:30616"/>
        <dbReference type="ChEBI" id="CHEBI:63576"/>
        <dbReference type="ChEBI" id="CHEBI:456216"/>
        <dbReference type="EC" id="2.7.1.175"/>
    </reaction>
</comment>
<keyword evidence="12" id="KW-0119">Carbohydrate metabolism</keyword>
<comment type="subunit">
    <text evidence="3">Monomer.</text>
</comment>
<comment type="pathway">
    <text evidence="1">Glycan biosynthesis; glycogen biosynthesis.</text>
</comment>
<evidence type="ECO:0000256" key="13">
    <source>
        <dbReference type="ARBA" id="ARBA00031251"/>
    </source>
</evidence>
<evidence type="ECO:0000256" key="9">
    <source>
        <dbReference type="ARBA" id="ARBA00022777"/>
    </source>
</evidence>
<keyword evidence="10" id="KW-0067">ATP-binding</keyword>
<comment type="similarity">
    <text evidence="2">Belongs to the aminoglycoside phosphotransferase family.</text>
</comment>
<accession>A0A9D2LE23</accession>
<feature type="domain" description="Maltokinase N-terminal cap" evidence="16">
    <location>
        <begin position="36"/>
        <end position="94"/>
    </location>
</feature>
<keyword evidence="9" id="KW-0418">Kinase</keyword>
<dbReference type="EMBL" id="DWZH01000066">
    <property type="protein sequence ID" value="HJB10636.1"/>
    <property type="molecule type" value="Genomic_DNA"/>
</dbReference>
<reference evidence="17" key="2">
    <citation type="submission" date="2021-04" db="EMBL/GenBank/DDBJ databases">
        <authorList>
            <person name="Gilroy R."/>
        </authorList>
    </citation>
    <scope>NUCLEOTIDE SEQUENCE</scope>
    <source>
        <strain evidence="17">ChiHjej13B12-24818</strain>
    </source>
</reference>
<feature type="compositionally biased region" description="Low complexity" evidence="15">
    <location>
        <begin position="192"/>
        <end position="205"/>
    </location>
</feature>
<proteinExistence type="inferred from homology"/>
<gene>
    <name evidence="17" type="ORF">H9786_08930</name>
</gene>
<dbReference type="SUPFAM" id="SSF56112">
    <property type="entry name" value="Protein kinase-like (PK-like)"/>
    <property type="match status" value="1"/>
</dbReference>
<reference evidence="17" key="1">
    <citation type="journal article" date="2021" name="PeerJ">
        <title>Extensive microbial diversity within the chicken gut microbiome revealed by metagenomics and culture.</title>
        <authorList>
            <person name="Gilroy R."/>
            <person name="Ravi A."/>
            <person name="Getino M."/>
            <person name="Pursley I."/>
            <person name="Horton D.L."/>
            <person name="Alikhan N.F."/>
            <person name="Baker D."/>
            <person name="Gharbi K."/>
            <person name="Hall N."/>
            <person name="Watson M."/>
            <person name="Adriaenssens E.M."/>
            <person name="Foster-Nyarko E."/>
            <person name="Jarju S."/>
            <person name="Secka A."/>
            <person name="Antonio M."/>
            <person name="Oren A."/>
            <person name="Chaudhuri R.R."/>
            <person name="La Ragione R."/>
            <person name="Hildebrand F."/>
            <person name="Pallen M.J."/>
        </authorList>
    </citation>
    <scope>NUCLEOTIDE SEQUENCE</scope>
    <source>
        <strain evidence="17">ChiHjej13B12-24818</strain>
    </source>
</reference>
<keyword evidence="11" id="KW-0320">Glycogen biosynthesis</keyword>
<dbReference type="Gene3D" id="3.90.1200.10">
    <property type="match status" value="1"/>
</dbReference>
<dbReference type="Pfam" id="PF18085">
    <property type="entry name" value="Mak_N_cap"/>
    <property type="match status" value="1"/>
</dbReference>
<evidence type="ECO:0000256" key="15">
    <source>
        <dbReference type="SAM" id="MobiDB-lite"/>
    </source>
</evidence>
<evidence type="ECO:0000259" key="16">
    <source>
        <dbReference type="Pfam" id="PF18085"/>
    </source>
</evidence>
<dbReference type="GO" id="GO:0005978">
    <property type="term" value="P:glycogen biosynthetic process"/>
    <property type="evidence" value="ECO:0007669"/>
    <property type="project" value="UniProtKB-KW"/>
</dbReference>
<evidence type="ECO:0000313" key="18">
    <source>
        <dbReference type="Proteomes" id="UP000823823"/>
    </source>
</evidence>
<evidence type="ECO:0000256" key="10">
    <source>
        <dbReference type="ARBA" id="ARBA00022840"/>
    </source>
</evidence>
<dbReference type="InterPro" id="IPR040999">
    <property type="entry name" value="Mak_N_cap"/>
</dbReference>
<feature type="region of interest" description="Disordered" evidence="15">
    <location>
        <begin position="91"/>
        <end position="149"/>
    </location>
</feature>
<sequence length="548" mass="57893">MDEPSSPPPADVGFDVTELAAPDVLLEALTEQLAAWMPLQRWYAHKGTGAPAVRIRGWAPLRVAADHLVLMAVVGASAGEGEALYQVPLVLRRPQQSPDRTQESPHRPRESPHRTQESPHRPRGRAVQSQGGAGQSVASPDPPEEGAEIGVIAVPGGPLRAEDATRSPVGRAALLDLLVSGGGALGPQLRLSARSSHAPAAPAPSGEVNSRLPSGEEDSRLLPGGADSQLLTGEQSNTSMIFGMHPEAGRARPVIIKLFRLLQDGENPDVVLQSALGQAGSTRVPPPLGSVRLALASLRTHAMFAQEFLPGMEDAWRTALEQARAGTDFSAPAAALGQVLAEVHRDLAVALGTRPTDRARADAMVAQMRERLDQVAGELPEVGTHRAQLAQLLSAAGTVSWPPMQRVHGDLHLGQVLSTPDRGWVLLDFEGEPLRPLAQRSLPDCPLRDVAGMLRSLDYVAGAVAHEHGLDASAWAFRARQAFLDGYTHEAGPGTDPAAQRILIAAFEADKAVYEALYEARNRPDWLPIPLSALARISAAAAAAGSAG</sequence>
<feature type="region of interest" description="Disordered" evidence="15">
    <location>
        <begin position="191"/>
        <end position="230"/>
    </location>
</feature>
<evidence type="ECO:0000256" key="12">
    <source>
        <dbReference type="ARBA" id="ARBA00023277"/>
    </source>
</evidence>